<proteinExistence type="predicted"/>
<dbReference type="Proteomes" id="UP000593576">
    <property type="component" value="Unassembled WGS sequence"/>
</dbReference>
<dbReference type="AlphaFoldDB" id="A0A7J9L248"/>
<evidence type="ECO:0000259" key="1">
    <source>
        <dbReference type="Pfam" id="PF13837"/>
    </source>
</evidence>
<sequence>MPLFPPKTNKCSLLSQLTLSFSFPLSYIHPQLIYPYGNSAVLLRYRHQRVAPPCWSKEETLVLIEAYNEKWFVLRSQNLKASDWGAVSAAVSFASGPETMKSSVQCRHKIEKLRQRFRAERQRSLKNPGKFSSSWDLFPLIDSMNLAPVSVNGSADQDNLYYNKDGGFYWKLKNHEKIYGNSGSDLGFDHCLSGGYGSIFYFDHKIGGGYGVKLQDNGDSVTEGIKKIKINGRTRDGYDSMTDFHHSFSQGIDSVGLGKAPLKTSGDKSCMNLGFKPKNHGSSNLNYDYDNDLQEYVDEGTGFQAKVSGAWDSVPRGFHQKKCVVDRRFNPGVDDYRGLDGFASCSRPELGVKNGNGGVKRGMDPVEEMVSSIKLLAEGFVRMEKMKIEMVKDIEKTRMKMEMKHNEMILESRQKIMDVFAKALLE</sequence>
<dbReference type="Gene3D" id="1.10.10.60">
    <property type="entry name" value="Homeodomain-like"/>
    <property type="match status" value="1"/>
</dbReference>
<protein>
    <recommendedName>
        <fullName evidence="1">Myb/SANT-like DNA-binding domain-containing protein</fullName>
    </recommendedName>
</protein>
<accession>A0A7J9L248</accession>
<evidence type="ECO:0000313" key="2">
    <source>
        <dbReference type="EMBL" id="MBA0852855.1"/>
    </source>
</evidence>
<organism evidence="2 3">
    <name type="scientific">Gossypium schwendimanii</name>
    <name type="common">Cotton</name>
    <dbReference type="NCBI Taxonomy" id="34291"/>
    <lineage>
        <taxon>Eukaryota</taxon>
        <taxon>Viridiplantae</taxon>
        <taxon>Streptophyta</taxon>
        <taxon>Embryophyta</taxon>
        <taxon>Tracheophyta</taxon>
        <taxon>Spermatophyta</taxon>
        <taxon>Magnoliopsida</taxon>
        <taxon>eudicotyledons</taxon>
        <taxon>Gunneridae</taxon>
        <taxon>Pentapetalae</taxon>
        <taxon>rosids</taxon>
        <taxon>malvids</taxon>
        <taxon>Malvales</taxon>
        <taxon>Malvaceae</taxon>
        <taxon>Malvoideae</taxon>
        <taxon>Gossypium</taxon>
    </lineage>
</organism>
<dbReference type="InterPro" id="IPR044822">
    <property type="entry name" value="Myb_DNA-bind_4"/>
</dbReference>
<dbReference type="OrthoDB" id="1901794at2759"/>
<name>A0A7J9L248_GOSSC</name>
<dbReference type="EMBL" id="JABFAF010000004">
    <property type="protein sequence ID" value="MBA0852855.1"/>
    <property type="molecule type" value="Genomic_DNA"/>
</dbReference>
<dbReference type="InterPro" id="IPR044823">
    <property type="entry name" value="ASIL1/2-like"/>
</dbReference>
<keyword evidence="3" id="KW-1185">Reference proteome</keyword>
<evidence type="ECO:0000313" key="3">
    <source>
        <dbReference type="Proteomes" id="UP000593576"/>
    </source>
</evidence>
<dbReference type="PANTHER" id="PTHR31307:SF43">
    <property type="entry name" value="TRIHELIX TRANSCRIPTION FACTOR ASIL2-LIKE"/>
    <property type="match status" value="1"/>
</dbReference>
<gene>
    <name evidence="2" type="ORF">Goshw_010545</name>
</gene>
<reference evidence="2 3" key="1">
    <citation type="journal article" date="2019" name="Genome Biol. Evol.">
        <title>Insights into the evolution of the New World diploid cottons (Gossypium, subgenus Houzingenia) based on genome sequencing.</title>
        <authorList>
            <person name="Grover C.E."/>
            <person name="Arick M.A. 2nd"/>
            <person name="Thrash A."/>
            <person name="Conover J.L."/>
            <person name="Sanders W.S."/>
            <person name="Peterson D.G."/>
            <person name="Frelichowski J.E."/>
            <person name="Scheffler J.A."/>
            <person name="Scheffler B.E."/>
            <person name="Wendel J.F."/>
        </authorList>
    </citation>
    <scope>NUCLEOTIDE SEQUENCE [LARGE SCALE GENOMIC DNA]</scope>
    <source>
        <strain evidence="2">1</strain>
        <tissue evidence="2">Leaf</tissue>
    </source>
</reference>
<dbReference type="PANTHER" id="PTHR31307">
    <property type="entry name" value="TRIHELIX TRANSCRIPTION FACTOR ASIL2"/>
    <property type="match status" value="1"/>
</dbReference>
<feature type="domain" description="Myb/SANT-like DNA-binding" evidence="1">
    <location>
        <begin position="53"/>
        <end position="144"/>
    </location>
</feature>
<dbReference type="Pfam" id="PF13837">
    <property type="entry name" value="Myb_DNA-bind_4"/>
    <property type="match status" value="1"/>
</dbReference>
<comment type="caution">
    <text evidence="2">The sequence shown here is derived from an EMBL/GenBank/DDBJ whole genome shotgun (WGS) entry which is preliminary data.</text>
</comment>